<accession>A0ABR2KV91</accession>
<comment type="caution">
    <text evidence="1">The sequence shown here is derived from an EMBL/GenBank/DDBJ whole genome shotgun (WGS) entry which is preliminary data.</text>
</comment>
<reference evidence="1 2" key="1">
    <citation type="submission" date="2024-04" db="EMBL/GenBank/DDBJ databases">
        <title>Tritrichomonas musculus Genome.</title>
        <authorList>
            <person name="Alves-Ferreira E."/>
            <person name="Grigg M."/>
            <person name="Lorenzi H."/>
            <person name="Galac M."/>
        </authorList>
    </citation>
    <scope>NUCLEOTIDE SEQUENCE [LARGE SCALE GENOMIC DNA]</scope>
    <source>
        <strain evidence="1 2">EAF2021</strain>
    </source>
</reference>
<proteinExistence type="predicted"/>
<sequence length="128" mass="15192">MQPIDPIYKCFTIYIEPHVNGNAGLKQLETLSKLKKILKDNNITILSYSSDGNTGHRSYTEMTTKRWDGEMKPILTFSEDRHIYDPLHIIKRGRFRLLSHYPYFIKKGRRGNKIRENETNFKYAKHLF</sequence>
<dbReference type="Proteomes" id="UP001470230">
    <property type="component" value="Unassembled WGS sequence"/>
</dbReference>
<evidence type="ECO:0000313" key="1">
    <source>
        <dbReference type="EMBL" id="KAK8895043.1"/>
    </source>
</evidence>
<keyword evidence="2" id="KW-1185">Reference proteome</keyword>
<name>A0ABR2KV91_9EUKA</name>
<gene>
    <name evidence="1" type="ORF">M9Y10_023485</name>
</gene>
<organism evidence="1 2">
    <name type="scientific">Tritrichomonas musculus</name>
    <dbReference type="NCBI Taxonomy" id="1915356"/>
    <lineage>
        <taxon>Eukaryota</taxon>
        <taxon>Metamonada</taxon>
        <taxon>Parabasalia</taxon>
        <taxon>Tritrichomonadida</taxon>
        <taxon>Tritrichomonadidae</taxon>
        <taxon>Tritrichomonas</taxon>
    </lineage>
</organism>
<dbReference type="EMBL" id="JAPFFF010000003">
    <property type="protein sequence ID" value="KAK8895043.1"/>
    <property type="molecule type" value="Genomic_DNA"/>
</dbReference>
<protein>
    <submittedName>
        <fullName evidence="1">Uncharacterized protein</fullName>
    </submittedName>
</protein>
<evidence type="ECO:0000313" key="2">
    <source>
        <dbReference type="Proteomes" id="UP001470230"/>
    </source>
</evidence>